<proteinExistence type="predicted"/>
<dbReference type="Pfam" id="PF00665">
    <property type="entry name" value="rve"/>
    <property type="match status" value="1"/>
</dbReference>
<dbReference type="InterPro" id="IPR025246">
    <property type="entry name" value="IS30-like_HTH"/>
</dbReference>
<evidence type="ECO:0000313" key="4">
    <source>
        <dbReference type="Proteomes" id="UP000442244"/>
    </source>
</evidence>
<dbReference type="PROSITE" id="PS50994">
    <property type="entry name" value="INTEGRASE"/>
    <property type="match status" value="1"/>
</dbReference>
<dbReference type="GO" id="GO:0005829">
    <property type="term" value="C:cytosol"/>
    <property type="evidence" value="ECO:0007669"/>
    <property type="project" value="TreeGrafter"/>
</dbReference>
<name>A0A6P2CLT3_9LACO</name>
<reference evidence="3 4" key="1">
    <citation type="submission" date="2019-01" db="EMBL/GenBank/DDBJ databases">
        <title>Leuconostoc litchii sp. nov., a novel lactic acid bacterium isolated from lychee.</title>
        <authorList>
            <person name="Wang L.-T."/>
        </authorList>
    </citation>
    <scope>NUCLEOTIDE SEQUENCE [LARGE SCALE GENOMIC DNA]</scope>
    <source>
        <strain evidence="3 4">MB7</strain>
    </source>
</reference>
<organism evidence="3 4">
    <name type="scientific">Leuconostoc litchii</name>
    <dbReference type="NCBI Taxonomy" id="1981069"/>
    <lineage>
        <taxon>Bacteria</taxon>
        <taxon>Bacillati</taxon>
        <taxon>Bacillota</taxon>
        <taxon>Bacilli</taxon>
        <taxon>Lactobacillales</taxon>
        <taxon>Lactobacillaceae</taxon>
        <taxon>Leuconostoc</taxon>
    </lineage>
</organism>
<sequence length="341" mass="40091">MTKKNPKSKYARLEFSERITIKNMIDAGKTNAEIARKLNRPRATITHELQRNARVMTWRGKKKILRHTYEPVQATRRAEYYQSKGHHSQPKITPKKREKIDYYLKKKHWSPEQIAHGVPRIGVCTRTIYNWILNRNLSATINDLPLKGKRRRHLRAKPSNPEHKRMMIETRSIHTRPEVINNRSTFGHWEIDGVMSPQDSQSFVITFVERKTRFMVGVKAKSKNSEDVKTAIDTFMSRFENVCDSITCDRGSEFTSSLFIYSIEDTYGKKLYYADPQSPGQRGTNERMNRELRRVFPAGYDFTKITQRKLQNAIQDINERPRNVLRFKTPEKVFTKRIMAA</sequence>
<dbReference type="RefSeq" id="WP_148604315.1">
    <property type="nucleotide sequence ID" value="NZ_SDGY01000001.1"/>
</dbReference>
<dbReference type="Proteomes" id="UP000442244">
    <property type="component" value="Unassembled WGS sequence"/>
</dbReference>
<dbReference type="OrthoDB" id="2266792at2"/>
<dbReference type="AlphaFoldDB" id="A0A6P2CLT3"/>
<dbReference type="Pfam" id="PF13936">
    <property type="entry name" value="HTH_38"/>
    <property type="match status" value="1"/>
</dbReference>
<comment type="caution">
    <text evidence="3">The sequence shown here is derived from an EMBL/GenBank/DDBJ whole genome shotgun (WGS) entry which is preliminary data.</text>
</comment>
<dbReference type="InterPro" id="IPR051917">
    <property type="entry name" value="Transposase-Integrase"/>
</dbReference>
<dbReference type="GO" id="GO:0015074">
    <property type="term" value="P:DNA integration"/>
    <property type="evidence" value="ECO:0007669"/>
    <property type="project" value="InterPro"/>
</dbReference>
<dbReference type="EMBL" id="SDGY01000001">
    <property type="protein sequence ID" value="TYC46950.1"/>
    <property type="molecule type" value="Genomic_DNA"/>
</dbReference>
<evidence type="ECO:0000256" key="1">
    <source>
        <dbReference type="ARBA" id="ARBA00023172"/>
    </source>
</evidence>
<dbReference type="GO" id="GO:0006310">
    <property type="term" value="P:DNA recombination"/>
    <property type="evidence" value="ECO:0007669"/>
    <property type="project" value="UniProtKB-KW"/>
</dbReference>
<dbReference type="GO" id="GO:0004803">
    <property type="term" value="F:transposase activity"/>
    <property type="evidence" value="ECO:0007669"/>
    <property type="project" value="TreeGrafter"/>
</dbReference>
<dbReference type="SUPFAM" id="SSF53098">
    <property type="entry name" value="Ribonuclease H-like"/>
    <property type="match status" value="1"/>
</dbReference>
<feature type="domain" description="Integrase catalytic" evidence="2">
    <location>
        <begin position="173"/>
        <end position="338"/>
    </location>
</feature>
<protein>
    <submittedName>
        <fullName evidence="3">IS30 family transposase</fullName>
    </submittedName>
</protein>
<dbReference type="GO" id="GO:0032196">
    <property type="term" value="P:transposition"/>
    <property type="evidence" value="ECO:0007669"/>
    <property type="project" value="TreeGrafter"/>
</dbReference>
<evidence type="ECO:0000313" key="3">
    <source>
        <dbReference type="EMBL" id="TYC46950.1"/>
    </source>
</evidence>
<dbReference type="PANTHER" id="PTHR10948:SF23">
    <property type="entry name" value="TRANSPOSASE INSI FOR INSERTION SEQUENCE ELEMENT IS30A-RELATED"/>
    <property type="match status" value="1"/>
</dbReference>
<dbReference type="InterPro" id="IPR053392">
    <property type="entry name" value="Transposase_IS30-like"/>
</dbReference>
<dbReference type="NCBIfam" id="NF033563">
    <property type="entry name" value="transpos_IS30"/>
    <property type="match status" value="1"/>
</dbReference>
<evidence type="ECO:0000259" key="2">
    <source>
        <dbReference type="PROSITE" id="PS50994"/>
    </source>
</evidence>
<dbReference type="InterPro" id="IPR012337">
    <property type="entry name" value="RNaseH-like_sf"/>
</dbReference>
<accession>A0A6P2CLT3</accession>
<keyword evidence="4" id="KW-1185">Reference proteome</keyword>
<dbReference type="GO" id="GO:0003676">
    <property type="term" value="F:nucleic acid binding"/>
    <property type="evidence" value="ECO:0007669"/>
    <property type="project" value="InterPro"/>
</dbReference>
<dbReference type="PANTHER" id="PTHR10948">
    <property type="entry name" value="TRANSPOSASE"/>
    <property type="match status" value="1"/>
</dbReference>
<keyword evidence="1" id="KW-0233">DNA recombination</keyword>
<dbReference type="Gene3D" id="3.30.420.10">
    <property type="entry name" value="Ribonuclease H-like superfamily/Ribonuclease H"/>
    <property type="match status" value="1"/>
</dbReference>
<dbReference type="InterPro" id="IPR036397">
    <property type="entry name" value="RNaseH_sf"/>
</dbReference>
<gene>
    <name evidence="3" type="ORF">ESZ47_02060</name>
</gene>
<dbReference type="InterPro" id="IPR001584">
    <property type="entry name" value="Integrase_cat-core"/>
</dbReference>